<keyword evidence="2" id="KW-1185">Reference proteome</keyword>
<organism evidence="1 2">
    <name type="scientific">Solanum tuberosum</name>
    <name type="common">Potato</name>
    <dbReference type="NCBI Taxonomy" id="4113"/>
    <lineage>
        <taxon>Eukaryota</taxon>
        <taxon>Viridiplantae</taxon>
        <taxon>Streptophyta</taxon>
        <taxon>Embryophyta</taxon>
        <taxon>Tracheophyta</taxon>
        <taxon>Spermatophyta</taxon>
        <taxon>Magnoliopsida</taxon>
        <taxon>eudicotyledons</taxon>
        <taxon>Gunneridae</taxon>
        <taxon>Pentapetalae</taxon>
        <taxon>asterids</taxon>
        <taxon>lamiids</taxon>
        <taxon>Solanales</taxon>
        <taxon>Solanaceae</taxon>
        <taxon>Solanoideae</taxon>
        <taxon>Solaneae</taxon>
        <taxon>Solanum</taxon>
    </lineage>
</organism>
<protein>
    <submittedName>
        <fullName evidence="1">Uncharacterized protein</fullName>
    </submittedName>
</protein>
<proteinExistence type="predicted"/>
<dbReference type="EMBL" id="JAIVGD010000003">
    <property type="protein sequence ID" value="KAH0776304.1"/>
    <property type="molecule type" value="Genomic_DNA"/>
</dbReference>
<comment type="caution">
    <text evidence="1">The sequence shown here is derived from an EMBL/GenBank/DDBJ whole genome shotgun (WGS) entry which is preliminary data.</text>
</comment>
<evidence type="ECO:0000313" key="1">
    <source>
        <dbReference type="EMBL" id="KAH0776304.1"/>
    </source>
</evidence>
<sequence>MEKKRHIYRGSLGEKRIGTRGAAGFARDFLQNPRKSEAAGPPRAAAAAFDVFGQESRLLLTFLVFAEEEGEHRWGRAGEWGWGQEVKEWVGLNKVLGRLKAN</sequence>
<name>A0ABQ7W6H1_SOLTU</name>
<dbReference type="Proteomes" id="UP000826656">
    <property type="component" value="Unassembled WGS sequence"/>
</dbReference>
<gene>
    <name evidence="1" type="ORF">KY290_007715</name>
</gene>
<evidence type="ECO:0000313" key="2">
    <source>
        <dbReference type="Proteomes" id="UP000826656"/>
    </source>
</evidence>
<accession>A0ABQ7W6H1</accession>
<reference evidence="1 2" key="1">
    <citation type="journal article" date="2021" name="bioRxiv">
        <title>Chromosome-scale and haplotype-resolved genome assembly of a tetraploid potato cultivar.</title>
        <authorList>
            <person name="Sun H."/>
            <person name="Jiao W.-B."/>
            <person name="Krause K."/>
            <person name="Campoy J.A."/>
            <person name="Goel M."/>
            <person name="Folz-Donahue K."/>
            <person name="Kukat C."/>
            <person name="Huettel B."/>
            <person name="Schneeberger K."/>
        </authorList>
    </citation>
    <scope>NUCLEOTIDE SEQUENCE [LARGE SCALE GENOMIC DNA]</scope>
    <source>
        <strain evidence="1">SolTubOtavaFocal</strain>
        <tissue evidence="1">Leaves</tissue>
    </source>
</reference>